<dbReference type="Gene3D" id="1.10.1660.10">
    <property type="match status" value="1"/>
</dbReference>
<feature type="domain" description="HTH merR-type" evidence="6">
    <location>
        <begin position="7"/>
        <end position="77"/>
    </location>
</feature>
<evidence type="ECO:0000256" key="2">
    <source>
        <dbReference type="ARBA" id="ARBA00023015"/>
    </source>
</evidence>
<dbReference type="PANTHER" id="PTHR30204:SF69">
    <property type="entry name" value="MERR-FAMILY TRANSCRIPTIONAL REGULATOR"/>
    <property type="match status" value="1"/>
</dbReference>
<dbReference type="InterPro" id="IPR009061">
    <property type="entry name" value="DNA-bd_dom_put_sf"/>
</dbReference>
<feature type="coiled-coil region" evidence="5">
    <location>
        <begin position="92"/>
        <end position="119"/>
    </location>
</feature>
<dbReference type="InterPro" id="IPR015358">
    <property type="entry name" value="Tscrpt_reg_MerR_DNA-bd"/>
</dbReference>
<dbReference type="PROSITE" id="PS50937">
    <property type="entry name" value="HTH_MERR_2"/>
    <property type="match status" value="1"/>
</dbReference>
<evidence type="ECO:0000256" key="4">
    <source>
        <dbReference type="ARBA" id="ARBA00023163"/>
    </source>
</evidence>
<keyword evidence="8" id="KW-1185">Reference proteome</keyword>
<keyword evidence="1" id="KW-0678">Repressor</keyword>
<evidence type="ECO:0000313" key="7">
    <source>
        <dbReference type="EMBL" id="MDE5414541.1"/>
    </source>
</evidence>
<dbReference type="EMBL" id="JAOTPO010000009">
    <property type="protein sequence ID" value="MDE5414541.1"/>
    <property type="molecule type" value="Genomic_DNA"/>
</dbReference>
<evidence type="ECO:0000256" key="1">
    <source>
        <dbReference type="ARBA" id="ARBA00022491"/>
    </source>
</evidence>
<dbReference type="Pfam" id="PF00376">
    <property type="entry name" value="MerR"/>
    <property type="match status" value="1"/>
</dbReference>
<comment type="caution">
    <text evidence="7">The sequence shown here is derived from an EMBL/GenBank/DDBJ whole genome shotgun (WGS) entry which is preliminary data.</text>
</comment>
<name>A0ABT5VH77_9BACI</name>
<dbReference type="InterPro" id="IPR000551">
    <property type="entry name" value="MerR-type_HTH_dom"/>
</dbReference>
<keyword evidence="4" id="KW-0804">Transcription</keyword>
<evidence type="ECO:0000313" key="8">
    <source>
        <dbReference type="Proteomes" id="UP001148125"/>
    </source>
</evidence>
<evidence type="ECO:0000256" key="3">
    <source>
        <dbReference type="ARBA" id="ARBA00023125"/>
    </source>
</evidence>
<sequence>MMERKEKYSISEIASMFDITSRTIRYYEQVGLLKSEEREGPTHQRYFTDSERRRLKLILRGKRQGFKLEEIKEMIDLYESNPTGEKERQRILQYADEKIAEITEKIHELEMMRAEIEMHRQRFLEEKDNEQKG</sequence>
<gene>
    <name evidence="7" type="ORF">N7Z68_14270</name>
</gene>
<dbReference type="RefSeq" id="WP_275119155.1">
    <property type="nucleotide sequence ID" value="NZ_JAOTPO010000009.1"/>
</dbReference>
<dbReference type="GO" id="GO:0003677">
    <property type="term" value="F:DNA binding"/>
    <property type="evidence" value="ECO:0007669"/>
    <property type="project" value="UniProtKB-KW"/>
</dbReference>
<dbReference type="SMART" id="SM00422">
    <property type="entry name" value="HTH_MERR"/>
    <property type="match status" value="1"/>
</dbReference>
<organism evidence="7 8">
    <name type="scientific">Alkalihalobacterium chitinilyticum</name>
    <dbReference type="NCBI Taxonomy" id="2980103"/>
    <lineage>
        <taxon>Bacteria</taxon>
        <taxon>Bacillati</taxon>
        <taxon>Bacillota</taxon>
        <taxon>Bacilli</taxon>
        <taxon>Bacillales</taxon>
        <taxon>Bacillaceae</taxon>
        <taxon>Alkalihalobacterium</taxon>
    </lineage>
</organism>
<keyword evidence="2" id="KW-0805">Transcription regulation</keyword>
<protein>
    <submittedName>
        <fullName evidence="7">MerR family DNA-binding protein</fullName>
    </submittedName>
</protein>
<dbReference type="Proteomes" id="UP001148125">
    <property type="component" value="Unassembled WGS sequence"/>
</dbReference>
<dbReference type="SUPFAM" id="SSF46955">
    <property type="entry name" value="Putative DNA-binding domain"/>
    <property type="match status" value="1"/>
</dbReference>
<evidence type="ECO:0000259" key="6">
    <source>
        <dbReference type="PROSITE" id="PS50937"/>
    </source>
</evidence>
<dbReference type="Pfam" id="PF09278">
    <property type="entry name" value="MerR-DNA-bind"/>
    <property type="match status" value="1"/>
</dbReference>
<keyword evidence="3 7" id="KW-0238">DNA-binding</keyword>
<proteinExistence type="predicted"/>
<keyword evidence="5" id="KW-0175">Coiled coil</keyword>
<evidence type="ECO:0000256" key="5">
    <source>
        <dbReference type="SAM" id="Coils"/>
    </source>
</evidence>
<dbReference type="PANTHER" id="PTHR30204">
    <property type="entry name" value="REDOX-CYCLING DRUG-SENSING TRANSCRIPTIONAL ACTIVATOR SOXR"/>
    <property type="match status" value="1"/>
</dbReference>
<accession>A0ABT5VH77</accession>
<reference evidence="7" key="1">
    <citation type="submission" date="2024-05" db="EMBL/GenBank/DDBJ databases">
        <title>Alkalihalobacillus sp. strain MEB203 novel alkaliphilic bacterium from Lonar Lake, India.</title>
        <authorList>
            <person name="Joshi A."/>
            <person name="Thite S."/>
            <person name="Mengade P."/>
        </authorList>
    </citation>
    <scope>NUCLEOTIDE SEQUENCE</scope>
    <source>
        <strain evidence="7">MEB 203</strain>
    </source>
</reference>
<dbReference type="InterPro" id="IPR047057">
    <property type="entry name" value="MerR_fam"/>
</dbReference>